<dbReference type="Gramene" id="TKW01171">
    <property type="protein sequence ID" value="TKW01171"/>
    <property type="gene ID" value="SEVIR_8G161950v2"/>
</dbReference>
<dbReference type="Proteomes" id="UP000298652">
    <property type="component" value="Chromosome 8"/>
</dbReference>
<evidence type="ECO:0000256" key="1">
    <source>
        <dbReference type="SAM" id="SignalP"/>
    </source>
</evidence>
<evidence type="ECO:0008006" key="4">
    <source>
        <dbReference type="Google" id="ProtNLM"/>
    </source>
</evidence>
<sequence>MQLLLVFLCPTLVRRCRDEGQVLEELDWPSDGTAWKEKPFCWSFSFWCYHVEGNRMRLQIGCFCC</sequence>
<feature type="signal peptide" evidence="1">
    <location>
        <begin position="1"/>
        <end position="15"/>
    </location>
</feature>
<dbReference type="EMBL" id="CM016559">
    <property type="protein sequence ID" value="TKW01171.1"/>
    <property type="molecule type" value="Genomic_DNA"/>
</dbReference>
<protein>
    <recommendedName>
        <fullName evidence="4">Leucine-rich repeat-containing N-terminal plant-type domain-containing protein</fullName>
    </recommendedName>
</protein>
<name>A0A4U6THQ9_SETVI</name>
<accession>A0A4U6THQ9</accession>
<keyword evidence="1" id="KW-0732">Signal</keyword>
<evidence type="ECO:0000313" key="2">
    <source>
        <dbReference type="EMBL" id="TKW01172.1"/>
    </source>
</evidence>
<proteinExistence type="predicted"/>
<gene>
    <name evidence="2" type="ORF">SEVIR_8G161950v2</name>
</gene>
<evidence type="ECO:0000313" key="3">
    <source>
        <dbReference type="Proteomes" id="UP000298652"/>
    </source>
</evidence>
<dbReference type="AlphaFoldDB" id="A0A4U6THQ9"/>
<feature type="chain" id="PRO_5036359739" description="Leucine-rich repeat-containing N-terminal plant-type domain-containing protein" evidence="1">
    <location>
        <begin position="16"/>
        <end position="65"/>
    </location>
</feature>
<organism evidence="2 3">
    <name type="scientific">Setaria viridis</name>
    <name type="common">Green bristlegrass</name>
    <name type="synonym">Setaria italica subsp. viridis</name>
    <dbReference type="NCBI Taxonomy" id="4556"/>
    <lineage>
        <taxon>Eukaryota</taxon>
        <taxon>Viridiplantae</taxon>
        <taxon>Streptophyta</taxon>
        <taxon>Embryophyta</taxon>
        <taxon>Tracheophyta</taxon>
        <taxon>Spermatophyta</taxon>
        <taxon>Magnoliopsida</taxon>
        <taxon>Liliopsida</taxon>
        <taxon>Poales</taxon>
        <taxon>Poaceae</taxon>
        <taxon>PACMAD clade</taxon>
        <taxon>Panicoideae</taxon>
        <taxon>Panicodae</taxon>
        <taxon>Paniceae</taxon>
        <taxon>Cenchrinae</taxon>
        <taxon>Setaria</taxon>
    </lineage>
</organism>
<reference evidence="2 3" key="1">
    <citation type="submission" date="2019-03" db="EMBL/GenBank/DDBJ databases">
        <title>WGS assembly of Setaria viridis.</title>
        <authorList>
            <person name="Huang P."/>
            <person name="Jenkins J."/>
            <person name="Grimwood J."/>
            <person name="Barry K."/>
            <person name="Healey A."/>
            <person name="Mamidi S."/>
            <person name="Sreedasyam A."/>
            <person name="Shu S."/>
            <person name="Feldman M."/>
            <person name="Wu J."/>
            <person name="Yu Y."/>
            <person name="Chen C."/>
            <person name="Johnson J."/>
            <person name="Rokhsar D."/>
            <person name="Baxter I."/>
            <person name="Schmutz J."/>
            <person name="Brutnell T."/>
            <person name="Kellogg E."/>
        </authorList>
    </citation>
    <scope>NUCLEOTIDE SEQUENCE [LARGE SCALE GENOMIC DNA]</scope>
    <source>
        <strain evidence="3">cv. A10</strain>
    </source>
</reference>
<keyword evidence="3" id="KW-1185">Reference proteome</keyword>
<dbReference type="Gramene" id="TKW01172">
    <property type="protein sequence ID" value="TKW01172"/>
    <property type="gene ID" value="SEVIR_8G161950v2"/>
</dbReference>
<dbReference type="EMBL" id="CM016559">
    <property type="protein sequence ID" value="TKW01172.1"/>
    <property type="molecule type" value="Genomic_DNA"/>
</dbReference>